<feature type="compositionally biased region" description="Low complexity" evidence="1">
    <location>
        <begin position="454"/>
        <end position="477"/>
    </location>
</feature>
<feature type="compositionally biased region" description="Basic and acidic residues" evidence="1">
    <location>
        <begin position="434"/>
        <end position="453"/>
    </location>
</feature>
<name>A0A4U0X5G2_9PEZI</name>
<dbReference type="AlphaFoldDB" id="A0A4U0X5G2"/>
<protein>
    <submittedName>
        <fullName evidence="2">Uncharacterized protein</fullName>
    </submittedName>
</protein>
<proteinExistence type="predicted"/>
<feature type="region of interest" description="Disordered" evidence="1">
    <location>
        <begin position="434"/>
        <end position="482"/>
    </location>
</feature>
<dbReference type="Proteomes" id="UP000309340">
    <property type="component" value="Unassembled WGS sequence"/>
</dbReference>
<reference evidence="2 3" key="1">
    <citation type="submission" date="2017-03" db="EMBL/GenBank/DDBJ databases">
        <title>Genomes of endolithic fungi from Antarctica.</title>
        <authorList>
            <person name="Coleine C."/>
            <person name="Masonjones S."/>
            <person name="Stajich J.E."/>
        </authorList>
    </citation>
    <scope>NUCLEOTIDE SEQUENCE [LARGE SCALE GENOMIC DNA]</scope>
    <source>
        <strain evidence="2 3">CCFEE 5184</strain>
    </source>
</reference>
<organism evidence="2 3">
    <name type="scientific">Friedmanniomyces simplex</name>
    <dbReference type="NCBI Taxonomy" id="329884"/>
    <lineage>
        <taxon>Eukaryota</taxon>
        <taxon>Fungi</taxon>
        <taxon>Dikarya</taxon>
        <taxon>Ascomycota</taxon>
        <taxon>Pezizomycotina</taxon>
        <taxon>Dothideomycetes</taxon>
        <taxon>Dothideomycetidae</taxon>
        <taxon>Mycosphaerellales</taxon>
        <taxon>Teratosphaeriaceae</taxon>
        <taxon>Friedmanniomyces</taxon>
    </lineage>
</organism>
<feature type="region of interest" description="Disordered" evidence="1">
    <location>
        <begin position="565"/>
        <end position="634"/>
    </location>
</feature>
<feature type="compositionally biased region" description="Gly residues" evidence="1">
    <location>
        <begin position="570"/>
        <end position="602"/>
    </location>
</feature>
<feature type="region of interest" description="Disordered" evidence="1">
    <location>
        <begin position="494"/>
        <end position="515"/>
    </location>
</feature>
<dbReference type="OrthoDB" id="21060at2759"/>
<feature type="compositionally biased region" description="Low complexity" evidence="1">
    <location>
        <begin position="99"/>
        <end position="133"/>
    </location>
</feature>
<keyword evidence="3" id="KW-1185">Reference proteome</keyword>
<evidence type="ECO:0000256" key="1">
    <source>
        <dbReference type="SAM" id="MobiDB-lite"/>
    </source>
</evidence>
<comment type="caution">
    <text evidence="2">The sequence shown here is derived from an EMBL/GenBank/DDBJ whole genome shotgun (WGS) entry which is preliminary data.</text>
</comment>
<feature type="compositionally biased region" description="Basic and acidic residues" evidence="1">
    <location>
        <begin position="494"/>
        <end position="504"/>
    </location>
</feature>
<feature type="compositionally biased region" description="Low complexity" evidence="1">
    <location>
        <begin position="8"/>
        <end position="25"/>
    </location>
</feature>
<sequence>MSNYAMSPAQKPAPQAYPPTAYHTASSPTNPPGYGQPPAKRQRLSPDARSPVGSAPPYAPPLYGGSGVYGNPYAPQTAVQSPYGSPSTYAGSPQASFNTPQHHPQWQSQQSTPASGPSRQLSPPNPQSQSYQMMPPPPRPNKEEKEERMNIDDIGDSLYGSGVSIKDEENYLLNAFQNRHGNDSFASTQGTSFGGSTTSPNNSFNLLTQGTSFGSQGPNGAFAGTLGHTHSQDEIEAEVKRKRANAARARNEANQHPMNNQFLLTNCVRKRLMARANEQGVQVNTQGLWQRAQGTQIMMNGSGTEGIAAVDTRPEFTATRGDHFEQLLSLVSLASGERLRGLMEDALAISRARRYGDHGRVPPEFTDIAVGDGERRQEEVVPENIPGSQLDRVPGSDDTTMANGINSKSATPLPQSTISFHSAITARLRDLAQRDEAAETARTKTREARRKAAEAAAAGGATTTDDTNGAATADSGAENSGVAPIVEPIKISKKEQARKEKEAKNANQAFSHTSTNQTAAKFTLGKKAKQYSWMQSAGGAGGVGGLQNRYKAAAPAAAVASAAVASGTSTPGGNGGGGGVGMVEGSGGSPGAVGSAGAGGGVTMARGASEQGAGGKALEWGEWREDGPEGQGVQARDWMVVLERDGKQKMALQRLSTKLT</sequence>
<feature type="region of interest" description="Disordered" evidence="1">
    <location>
        <begin position="386"/>
        <end position="416"/>
    </location>
</feature>
<accession>A0A4U0X5G2</accession>
<evidence type="ECO:0000313" key="2">
    <source>
        <dbReference type="EMBL" id="TKA70957.1"/>
    </source>
</evidence>
<evidence type="ECO:0000313" key="3">
    <source>
        <dbReference type="Proteomes" id="UP000309340"/>
    </source>
</evidence>
<feature type="compositionally biased region" description="Polar residues" evidence="1">
    <location>
        <begin position="397"/>
        <end position="416"/>
    </location>
</feature>
<dbReference type="EMBL" id="NAJQ01000374">
    <property type="protein sequence ID" value="TKA70957.1"/>
    <property type="molecule type" value="Genomic_DNA"/>
</dbReference>
<feature type="compositionally biased region" description="Polar residues" evidence="1">
    <location>
        <begin position="77"/>
        <end position="98"/>
    </location>
</feature>
<dbReference type="STRING" id="329884.A0A4U0X5G2"/>
<gene>
    <name evidence="2" type="ORF">B0A55_07382</name>
</gene>
<feature type="region of interest" description="Disordered" evidence="1">
    <location>
        <begin position="1"/>
        <end position="146"/>
    </location>
</feature>